<proteinExistence type="inferred from homology"/>
<dbReference type="Proteomes" id="UP000807825">
    <property type="component" value="Unassembled WGS sequence"/>
</dbReference>
<sequence length="561" mass="62171">MDSIYQQRPWLHAYPQWVHHDLSTGPATAIGDFLRFAESQPDAPAIYYFDQPICYGDIDRWSDSLAAAFHSMGLRTGDRIIVDLQNVPQFLVAVYAAWKLGIIVVPLNPMYKEKELTYFCTDSGAKLFLTHDEIARSLDLSFLSKDTQVENIITTSALDFMDPNSPLPEILNTCKKSSVPGCIDLLGLISEYNDKRVDVHKSDPDSVAYLTYTSGTTGQPKGAMNTHGNIAFSARVYQSMMRLDSTDVVLGVAPLFHVTGEVAHAAVAALVGIPVVLSYRFDAGETLRLIERWKVTMTVASITVYIAWMSNPEIRKRDLSSFVKAYSGGAPVSSALVDQFTELTGCYLHNVYGMTETNSPSHIVPLGQKAPVDPESGALSVGVPVPNSISKICDPEDGMREVLPGEVGEIVNHGPMIIPGYWQRPEETRNAIRDGWLYTGDVGKMDEDGWFYVVDRKKDLIIASGFKVWPRDVEDVIYQHPAVKEAAVIGVPDQYRGETVKAFVALKPGVEGSVTQEDIIAFCKSRMAAYKYPRLVEFVSEIPKTLTGKFLRRALRSQQQL</sequence>
<dbReference type="InterPro" id="IPR050237">
    <property type="entry name" value="ATP-dep_AMP-bd_enzyme"/>
</dbReference>
<dbReference type="Pfam" id="PF00501">
    <property type="entry name" value="AMP-binding"/>
    <property type="match status" value="1"/>
</dbReference>
<dbReference type="PANTHER" id="PTHR43767:SF1">
    <property type="entry name" value="NONRIBOSOMAL PEPTIDE SYNTHASE PES1 (EUROFUNG)-RELATED"/>
    <property type="match status" value="1"/>
</dbReference>
<accession>A0A9D6UX01</accession>
<evidence type="ECO:0000259" key="4">
    <source>
        <dbReference type="Pfam" id="PF13193"/>
    </source>
</evidence>
<evidence type="ECO:0000256" key="1">
    <source>
        <dbReference type="ARBA" id="ARBA00006432"/>
    </source>
</evidence>
<dbReference type="InterPro" id="IPR025110">
    <property type="entry name" value="AMP-bd_C"/>
</dbReference>
<dbReference type="SUPFAM" id="SSF56801">
    <property type="entry name" value="Acetyl-CoA synthetase-like"/>
    <property type="match status" value="1"/>
</dbReference>
<evidence type="ECO:0000259" key="3">
    <source>
        <dbReference type="Pfam" id="PF00501"/>
    </source>
</evidence>
<dbReference type="InterPro" id="IPR045851">
    <property type="entry name" value="AMP-bd_C_sf"/>
</dbReference>
<dbReference type="FunFam" id="3.30.300.30:FF:000008">
    <property type="entry name" value="2,3-dihydroxybenzoate-AMP ligase"/>
    <property type="match status" value="1"/>
</dbReference>
<feature type="domain" description="AMP-binding enzyme C-terminal" evidence="4">
    <location>
        <begin position="473"/>
        <end position="549"/>
    </location>
</feature>
<dbReference type="InterPro" id="IPR000873">
    <property type="entry name" value="AMP-dep_synth/lig_dom"/>
</dbReference>
<dbReference type="InterPro" id="IPR042099">
    <property type="entry name" value="ANL_N_sf"/>
</dbReference>
<comment type="caution">
    <text evidence="5">The sequence shown here is derived from an EMBL/GenBank/DDBJ whole genome shotgun (WGS) entry which is preliminary data.</text>
</comment>
<reference evidence="5" key="1">
    <citation type="submission" date="2020-07" db="EMBL/GenBank/DDBJ databases">
        <title>Huge and variable diversity of episymbiotic CPR bacteria and DPANN archaea in groundwater ecosystems.</title>
        <authorList>
            <person name="He C.Y."/>
            <person name="Keren R."/>
            <person name="Whittaker M."/>
            <person name="Farag I.F."/>
            <person name="Doudna J."/>
            <person name="Cate J.H.D."/>
            <person name="Banfield J.F."/>
        </authorList>
    </citation>
    <scope>NUCLEOTIDE SEQUENCE</scope>
    <source>
        <strain evidence="5">NC_groundwater_1664_Pr3_B-0.1um_52_9</strain>
    </source>
</reference>
<evidence type="ECO:0000256" key="2">
    <source>
        <dbReference type="ARBA" id="ARBA00022598"/>
    </source>
</evidence>
<comment type="similarity">
    <text evidence="1">Belongs to the ATP-dependent AMP-binding enzyme family.</text>
</comment>
<dbReference type="Pfam" id="PF13193">
    <property type="entry name" value="AMP-binding_C"/>
    <property type="match status" value="1"/>
</dbReference>
<dbReference type="AlphaFoldDB" id="A0A9D6UX01"/>
<dbReference type="PANTHER" id="PTHR43767">
    <property type="entry name" value="LONG-CHAIN-FATTY-ACID--COA LIGASE"/>
    <property type="match status" value="1"/>
</dbReference>
<evidence type="ECO:0000313" key="6">
    <source>
        <dbReference type="Proteomes" id="UP000807825"/>
    </source>
</evidence>
<feature type="domain" description="AMP-dependent synthetase/ligase" evidence="3">
    <location>
        <begin position="35"/>
        <end position="422"/>
    </location>
</feature>
<dbReference type="InterPro" id="IPR020845">
    <property type="entry name" value="AMP-binding_CS"/>
</dbReference>
<organism evidence="5 6">
    <name type="scientific">Desulfomonile tiedjei</name>
    <dbReference type="NCBI Taxonomy" id="2358"/>
    <lineage>
        <taxon>Bacteria</taxon>
        <taxon>Pseudomonadati</taxon>
        <taxon>Thermodesulfobacteriota</taxon>
        <taxon>Desulfomonilia</taxon>
        <taxon>Desulfomonilales</taxon>
        <taxon>Desulfomonilaceae</taxon>
        <taxon>Desulfomonile</taxon>
    </lineage>
</organism>
<name>A0A9D6UX01_9BACT</name>
<dbReference type="PROSITE" id="PS00455">
    <property type="entry name" value="AMP_BINDING"/>
    <property type="match status" value="1"/>
</dbReference>
<dbReference type="EMBL" id="JACRDE010000019">
    <property type="protein sequence ID" value="MBI5247970.1"/>
    <property type="molecule type" value="Genomic_DNA"/>
</dbReference>
<evidence type="ECO:0000313" key="5">
    <source>
        <dbReference type="EMBL" id="MBI5247970.1"/>
    </source>
</evidence>
<protein>
    <submittedName>
        <fullName evidence="5">AMP-binding protein</fullName>
    </submittedName>
</protein>
<dbReference type="Gene3D" id="3.40.50.12780">
    <property type="entry name" value="N-terminal domain of ligase-like"/>
    <property type="match status" value="1"/>
</dbReference>
<keyword evidence="2" id="KW-0436">Ligase</keyword>
<dbReference type="Gene3D" id="3.30.300.30">
    <property type="match status" value="1"/>
</dbReference>
<dbReference type="GO" id="GO:0016878">
    <property type="term" value="F:acid-thiol ligase activity"/>
    <property type="evidence" value="ECO:0007669"/>
    <property type="project" value="UniProtKB-ARBA"/>
</dbReference>
<gene>
    <name evidence="5" type="ORF">HY912_00615</name>
</gene>